<dbReference type="EMBL" id="JBHSDS010000006">
    <property type="protein sequence ID" value="MFC4357998.1"/>
    <property type="molecule type" value="Genomic_DNA"/>
</dbReference>
<gene>
    <name evidence="1" type="ORF">ACFO0N_08570</name>
</gene>
<evidence type="ECO:0000313" key="2">
    <source>
        <dbReference type="Proteomes" id="UP001595921"/>
    </source>
</evidence>
<name>A0ABD5PBB8_9EURY</name>
<sequence length="190" mass="19699">MVSEPNGRRLLLVLLVGVTVGAVLGPSVNALPGFSDHTGPSEMRVTSFERLDAGCEEQVGNAVHSSTGGGGYSRTAFIRTADTDANLSVQVRRTSPAGADLSVFHVDVDSHHDGPANTSCETGVVYRVALEPHGGSDEGLVPDAHGTEVLWFNDGELVGCSASLTSPLESTCDGVGRDEPRRVWANGTGG</sequence>
<protein>
    <submittedName>
        <fullName evidence="1">Uncharacterized protein</fullName>
    </submittedName>
</protein>
<accession>A0ABD5PBB8</accession>
<dbReference type="RefSeq" id="WP_267624421.1">
    <property type="nucleotide sequence ID" value="NZ_JAODIW010000008.1"/>
</dbReference>
<organism evidence="1 2">
    <name type="scientific">Halobium salinum</name>
    <dbReference type="NCBI Taxonomy" id="1364940"/>
    <lineage>
        <taxon>Archaea</taxon>
        <taxon>Methanobacteriati</taxon>
        <taxon>Methanobacteriota</taxon>
        <taxon>Stenosarchaea group</taxon>
        <taxon>Halobacteria</taxon>
        <taxon>Halobacteriales</taxon>
        <taxon>Haloferacaceae</taxon>
        <taxon>Halobium</taxon>
    </lineage>
</organism>
<keyword evidence="2" id="KW-1185">Reference proteome</keyword>
<proteinExistence type="predicted"/>
<dbReference type="Proteomes" id="UP001595921">
    <property type="component" value="Unassembled WGS sequence"/>
</dbReference>
<dbReference type="AlphaFoldDB" id="A0ABD5PBB8"/>
<reference evidence="1 2" key="1">
    <citation type="journal article" date="2019" name="Int. J. Syst. Evol. Microbiol.">
        <title>The Global Catalogue of Microorganisms (GCM) 10K type strain sequencing project: providing services to taxonomists for standard genome sequencing and annotation.</title>
        <authorList>
            <consortium name="The Broad Institute Genomics Platform"/>
            <consortium name="The Broad Institute Genome Sequencing Center for Infectious Disease"/>
            <person name="Wu L."/>
            <person name="Ma J."/>
        </authorList>
    </citation>
    <scope>NUCLEOTIDE SEQUENCE [LARGE SCALE GENOMIC DNA]</scope>
    <source>
        <strain evidence="1 2">CGMCC 1.12553</strain>
    </source>
</reference>
<comment type="caution">
    <text evidence="1">The sequence shown here is derived from an EMBL/GenBank/DDBJ whole genome shotgun (WGS) entry which is preliminary data.</text>
</comment>
<evidence type="ECO:0000313" key="1">
    <source>
        <dbReference type="EMBL" id="MFC4357998.1"/>
    </source>
</evidence>